<dbReference type="PANTHER" id="PTHR34707">
    <property type="entry name" value="VIMENTIN-TYPE INTERMEDIATE FILAMENT-ASSOCIATED COILED-COIL PROTEIN"/>
    <property type="match status" value="1"/>
</dbReference>
<reference evidence="4 5" key="1">
    <citation type="submission" date="2021-02" db="EMBL/GenBank/DDBJ databases">
        <authorList>
            <person name="Han P."/>
        </authorList>
    </citation>
    <scope>NUCLEOTIDE SEQUENCE [LARGE SCALE GENOMIC DNA]</scope>
    <source>
        <strain evidence="4">Candidatus Nitrospira sp. ZN2</strain>
    </source>
</reference>
<keyword evidence="5" id="KW-1185">Reference proteome</keyword>
<dbReference type="Gene3D" id="1.10.287.1490">
    <property type="match status" value="1"/>
</dbReference>
<keyword evidence="3" id="KW-0812">Transmembrane</keyword>
<feature type="compositionally biased region" description="Polar residues" evidence="2">
    <location>
        <begin position="322"/>
        <end position="335"/>
    </location>
</feature>
<evidence type="ECO:0000256" key="1">
    <source>
        <dbReference type="SAM" id="Coils"/>
    </source>
</evidence>
<proteinExistence type="predicted"/>
<evidence type="ECO:0000256" key="2">
    <source>
        <dbReference type="SAM" id="MobiDB-lite"/>
    </source>
</evidence>
<accession>A0ABM8RSJ3</accession>
<dbReference type="PANTHER" id="PTHR34707:SF1">
    <property type="entry name" value="VIMENTIN-TYPE INTERMEDIATE FILAMENT-ASSOCIATED COILED-COIL PROTEIN"/>
    <property type="match status" value="1"/>
</dbReference>
<protein>
    <submittedName>
        <fullName evidence="4">Uncharacterized protein</fullName>
    </submittedName>
</protein>
<feature type="coiled-coil region" evidence="1">
    <location>
        <begin position="80"/>
        <end position="142"/>
    </location>
</feature>
<keyword evidence="3" id="KW-0472">Membrane</keyword>
<evidence type="ECO:0000313" key="5">
    <source>
        <dbReference type="Proteomes" id="UP000675880"/>
    </source>
</evidence>
<keyword evidence="3" id="KW-1133">Transmembrane helix</keyword>
<feature type="coiled-coil region" evidence="1">
    <location>
        <begin position="191"/>
        <end position="310"/>
    </location>
</feature>
<comment type="caution">
    <text evidence="4">The sequence shown here is derived from an EMBL/GenBank/DDBJ whole genome shotgun (WGS) entry which is preliminary data.</text>
</comment>
<feature type="transmembrane region" description="Helical" evidence="3">
    <location>
        <begin position="6"/>
        <end position="26"/>
    </location>
</feature>
<dbReference type="EMBL" id="CAJNBJ010000017">
    <property type="protein sequence ID" value="CAE6769566.1"/>
    <property type="molecule type" value="Genomic_DNA"/>
</dbReference>
<gene>
    <name evidence="4" type="ORF">NSPZN2_40209</name>
</gene>
<evidence type="ECO:0000256" key="3">
    <source>
        <dbReference type="SAM" id="Phobius"/>
    </source>
</evidence>
<name>A0ABM8RSJ3_9BACT</name>
<organism evidence="4 5">
    <name type="scientific">Nitrospira defluvii</name>
    <dbReference type="NCBI Taxonomy" id="330214"/>
    <lineage>
        <taxon>Bacteria</taxon>
        <taxon>Pseudomonadati</taxon>
        <taxon>Nitrospirota</taxon>
        <taxon>Nitrospiria</taxon>
        <taxon>Nitrospirales</taxon>
        <taxon>Nitrospiraceae</taxon>
        <taxon>Nitrospira</taxon>
    </lineage>
</organism>
<keyword evidence="1" id="KW-0175">Coiled coil</keyword>
<feature type="compositionally biased region" description="Basic and acidic residues" evidence="2">
    <location>
        <begin position="336"/>
        <end position="345"/>
    </location>
</feature>
<dbReference type="Proteomes" id="UP000675880">
    <property type="component" value="Unassembled WGS sequence"/>
</dbReference>
<evidence type="ECO:0000313" key="4">
    <source>
        <dbReference type="EMBL" id="CAE6769566.1"/>
    </source>
</evidence>
<sequence length="416" mass="48069">MGALILQMIGCLLVAATIGLMMGWLLRSFATSEKRQQLSEIATRLRGREHELDTLNHELKVRTSAVQMLEGKMITSEAALKDLTADLATKVEQLTALQTEVREKGVRLHAIERERDTLRREVEEAENKFKAQQAGFAEMQAQMENAEDVLISRDQEIATLKTWVEQLAPKDAEIARLRAQTQELEPFRERSSRLEQDLERTRAQAASTLQNKEQELDRRQSRITEIEAELARLRTQNQEDLSRFTETVEQRDQDIQRLRATVEELEVFRSEVEKKEIALREAEERRVMDVSEREEEIAALRKRLVEYRVAQRHGAQAKLVGTTDSGMHGNSTTGRDTGKHRTTQKDDLKQIHGIGPVMERVLNRMGMFTFRQIAEWKDQDVEQMASELNTFPDRIRHDNWIAGAKEQHFLKYGEEL</sequence>
<feature type="region of interest" description="Disordered" evidence="2">
    <location>
        <begin position="321"/>
        <end position="345"/>
    </location>
</feature>
<dbReference type="RefSeq" id="WP_213043063.1">
    <property type="nucleotide sequence ID" value="NZ_CAJNBJ010000017.1"/>
</dbReference>